<evidence type="ECO:0000313" key="3">
    <source>
        <dbReference type="Proteomes" id="UP000243359"/>
    </source>
</evidence>
<dbReference type="STRING" id="1392877.SAMN05216221_0618"/>
<dbReference type="AlphaFoldDB" id="A0A1H1MU54"/>
<keyword evidence="3" id="KW-1185">Reference proteome</keyword>
<reference evidence="3" key="1">
    <citation type="submission" date="2016-10" db="EMBL/GenBank/DDBJ databases">
        <authorList>
            <person name="Varghese N."/>
            <person name="Submissions S."/>
        </authorList>
    </citation>
    <scope>NUCLEOTIDE SEQUENCE [LARGE SCALE GENOMIC DNA]</scope>
    <source>
        <strain evidence="3">KCTC 32247</strain>
    </source>
</reference>
<name>A0A1H1MU54_9PSED</name>
<dbReference type="Proteomes" id="UP000243359">
    <property type="component" value="Chromosome I"/>
</dbReference>
<dbReference type="EMBL" id="LT629751">
    <property type="protein sequence ID" value="SDR90421.1"/>
    <property type="molecule type" value="Genomic_DNA"/>
</dbReference>
<accession>A0A1H1MU54</accession>
<evidence type="ECO:0000256" key="1">
    <source>
        <dbReference type="SAM" id="Coils"/>
    </source>
</evidence>
<gene>
    <name evidence="2" type="ORF">SAMN05216221_0618</name>
</gene>
<protein>
    <submittedName>
        <fullName evidence="2">Uncharacterized protein</fullName>
    </submittedName>
</protein>
<evidence type="ECO:0000313" key="2">
    <source>
        <dbReference type="EMBL" id="SDR90421.1"/>
    </source>
</evidence>
<proteinExistence type="predicted"/>
<organism evidence="2 3">
    <name type="scientific">Pseudomonas oryzae</name>
    <dbReference type="NCBI Taxonomy" id="1392877"/>
    <lineage>
        <taxon>Bacteria</taxon>
        <taxon>Pseudomonadati</taxon>
        <taxon>Pseudomonadota</taxon>
        <taxon>Gammaproteobacteria</taxon>
        <taxon>Pseudomonadales</taxon>
        <taxon>Pseudomonadaceae</taxon>
        <taxon>Pseudomonas</taxon>
    </lineage>
</organism>
<sequence length="219" mass="24770">MGRDGAVIPCLQAFPGGAVARHTDLQPVEAARNRCVDRSKSMSGDDVERSGGEITTEAEQAARLQQDADEMTRALREALERRKQRAAAGLQDVRRTKGWAVRALLPRIEILREATRLATPIREQQVMLSEVGIIVSYNSLRRFLMDYLPDEYMKYLANVRTTRQRPSAGQKSDVVEVEQQKVESVRKPVISERHAPVIDDPAALRRVRDEDVDLEDYDM</sequence>
<feature type="coiled-coil region" evidence="1">
    <location>
        <begin position="54"/>
        <end position="96"/>
    </location>
</feature>
<keyword evidence="1" id="KW-0175">Coiled coil</keyword>